<evidence type="ECO:0000256" key="15">
    <source>
        <dbReference type="PIRSR" id="PIRSR000114-1"/>
    </source>
</evidence>
<dbReference type="InterPro" id="IPR011128">
    <property type="entry name" value="G3P_DH_NAD-dep_N"/>
</dbReference>
<feature type="binding site" evidence="14">
    <location>
        <position position="269"/>
    </location>
    <ligand>
        <name>sn-glycerol 3-phosphate</name>
        <dbReference type="ChEBI" id="CHEBI:57597"/>
    </ligand>
</feature>
<evidence type="ECO:0000256" key="12">
    <source>
        <dbReference type="ARBA" id="ARBA00069372"/>
    </source>
</evidence>
<comment type="caution">
    <text evidence="21">The sequence shown here is derived from an EMBL/GenBank/DDBJ whole genome shotgun (WGS) entry which is preliminary data.</text>
</comment>
<dbReference type="AlphaFoldDB" id="C2KL22"/>
<feature type="binding site" evidence="14">
    <location>
        <position position="150"/>
    </location>
    <ligand>
        <name>sn-glycerol 3-phosphate</name>
        <dbReference type="ChEBI" id="CHEBI:57597"/>
    </ligand>
</feature>
<dbReference type="NCBIfam" id="NF000940">
    <property type="entry name" value="PRK00094.1-2"/>
    <property type="match status" value="1"/>
</dbReference>
<dbReference type="InterPro" id="IPR008927">
    <property type="entry name" value="6-PGluconate_DH-like_C_sf"/>
</dbReference>
<evidence type="ECO:0000256" key="14">
    <source>
        <dbReference type="HAMAP-Rule" id="MF_00394"/>
    </source>
</evidence>
<keyword evidence="9 14" id="KW-1208">Phospholipid metabolism</keyword>
<feature type="domain" description="Glycerol-3-phosphate dehydrogenase NAD-dependent C-terminal" evidence="20">
    <location>
        <begin position="194"/>
        <end position="334"/>
    </location>
</feature>
<dbReference type="GO" id="GO:0005829">
    <property type="term" value="C:cytosol"/>
    <property type="evidence" value="ECO:0007669"/>
    <property type="project" value="TreeGrafter"/>
</dbReference>
<comment type="subcellular location">
    <subcellularLocation>
        <location evidence="14">Cytoplasm</location>
    </subcellularLocation>
</comment>
<dbReference type="HAMAP" id="MF_00394">
    <property type="entry name" value="NAD_Glyc3P_dehydrog"/>
    <property type="match status" value="1"/>
</dbReference>
<dbReference type="EMBL" id="ACKV01000073">
    <property type="protein sequence ID" value="EEJ42055.1"/>
    <property type="molecule type" value="Genomic_DNA"/>
</dbReference>
<dbReference type="Gene3D" id="3.40.50.720">
    <property type="entry name" value="NAD(P)-binding Rossmann-like Domain"/>
    <property type="match status" value="1"/>
</dbReference>
<feature type="binding site" evidence="14">
    <location>
        <position position="22"/>
    </location>
    <ligand>
        <name>NADPH</name>
        <dbReference type="ChEBI" id="CHEBI:57783"/>
    </ligand>
</feature>
<feature type="binding site" evidence="14">
    <location>
        <position position="205"/>
    </location>
    <ligand>
        <name>sn-glycerol 3-phosphate</name>
        <dbReference type="ChEBI" id="CHEBI:57597"/>
    </ligand>
</feature>
<dbReference type="GO" id="GO:0051287">
    <property type="term" value="F:NAD binding"/>
    <property type="evidence" value="ECO:0007669"/>
    <property type="project" value="InterPro"/>
</dbReference>
<dbReference type="GO" id="GO:0141152">
    <property type="term" value="F:glycerol-3-phosphate dehydrogenase (NAD+) activity"/>
    <property type="evidence" value="ECO:0007669"/>
    <property type="project" value="RHEA"/>
</dbReference>
<comment type="catalytic activity">
    <reaction evidence="14">
        <text>sn-glycerol 3-phosphate + NAD(+) = dihydroxyacetone phosphate + NADH + H(+)</text>
        <dbReference type="Rhea" id="RHEA:11092"/>
        <dbReference type="ChEBI" id="CHEBI:15378"/>
        <dbReference type="ChEBI" id="CHEBI:57540"/>
        <dbReference type="ChEBI" id="CHEBI:57597"/>
        <dbReference type="ChEBI" id="CHEBI:57642"/>
        <dbReference type="ChEBI" id="CHEBI:57945"/>
        <dbReference type="EC" id="1.1.1.94"/>
    </reaction>
</comment>
<feature type="domain" description="Glycerol-3-phosphate dehydrogenase NAD-dependent N-terminal" evidence="19">
    <location>
        <begin position="13"/>
        <end position="175"/>
    </location>
</feature>
<keyword evidence="4 14" id="KW-0521">NADP</keyword>
<reference evidence="21 22" key="1">
    <citation type="submission" date="2009-04" db="EMBL/GenBank/DDBJ databases">
        <authorList>
            <person name="Qin X."/>
            <person name="Bachman B."/>
            <person name="Battles P."/>
            <person name="Bell A."/>
            <person name="Bess C."/>
            <person name="Bickham C."/>
            <person name="Chaboub L."/>
            <person name="Chen D."/>
            <person name="Coyle M."/>
            <person name="Deiros D.R."/>
            <person name="Dinh H."/>
            <person name="Forbes L."/>
            <person name="Fowler G."/>
            <person name="Francisco L."/>
            <person name="Fu Q."/>
            <person name="Gubbala S."/>
            <person name="Hale W."/>
            <person name="Han Y."/>
            <person name="Hemphill L."/>
            <person name="Highlander S.K."/>
            <person name="Hirani K."/>
            <person name="Hogues M."/>
            <person name="Jackson L."/>
            <person name="Jakkamsetti A."/>
            <person name="Javaid M."/>
            <person name="Jiang H."/>
            <person name="Korchina V."/>
            <person name="Kovar C."/>
            <person name="Lara F."/>
            <person name="Lee S."/>
            <person name="Mata R."/>
            <person name="Mathew T."/>
            <person name="Moen C."/>
            <person name="Morales K."/>
            <person name="Munidasa M."/>
            <person name="Nazareth L."/>
            <person name="Ngo R."/>
            <person name="Nguyen L."/>
            <person name="Okwuonu G."/>
            <person name="Ongeri F."/>
            <person name="Patil S."/>
            <person name="Petrosino J."/>
            <person name="Pham C."/>
            <person name="Pham P."/>
            <person name="Pu L.-L."/>
            <person name="Puazo M."/>
            <person name="Raj R."/>
            <person name="Reid J."/>
            <person name="Rouhana J."/>
            <person name="Saada N."/>
            <person name="Shang Y."/>
            <person name="Simmons D."/>
            <person name="Thornton R."/>
            <person name="Warren J."/>
            <person name="Weissenberger G."/>
            <person name="Zhang J."/>
            <person name="Zhang L."/>
            <person name="Zhou C."/>
            <person name="Zhu D."/>
            <person name="Muzny D."/>
            <person name="Worley K."/>
            <person name="Gibbs R."/>
        </authorList>
    </citation>
    <scope>NUCLEOTIDE SEQUENCE [LARGE SCALE GENOMIC DNA]</scope>
    <source>
        <strain evidence="21 22">ATCC 19254</strain>
    </source>
</reference>
<dbReference type="InterPro" id="IPR006109">
    <property type="entry name" value="G3P_DH_NAD-dep_C"/>
</dbReference>
<evidence type="ECO:0000313" key="21">
    <source>
        <dbReference type="EMBL" id="EEJ42055.1"/>
    </source>
</evidence>
<comment type="catalytic activity">
    <reaction evidence="10">
        <text>sn-glycerol 3-phosphate + NADP(+) = dihydroxyacetone phosphate + NADPH + H(+)</text>
        <dbReference type="Rhea" id="RHEA:11096"/>
        <dbReference type="ChEBI" id="CHEBI:15378"/>
        <dbReference type="ChEBI" id="CHEBI:57597"/>
        <dbReference type="ChEBI" id="CHEBI:57642"/>
        <dbReference type="ChEBI" id="CHEBI:57783"/>
        <dbReference type="ChEBI" id="CHEBI:58349"/>
        <dbReference type="EC" id="1.1.1.94"/>
    </reaction>
    <physiologicalReaction direction="right-to-left" evidence="10">
        <dbReference type="Rhea" id="RHEA:11098"/>
    </physiologicalReaction>
</comment>
<dbReference type="Pfam" id="PF01210">
    <property type="entry name" value="NAD_Gly3P_dh_N"/>
    <property type="match status" value="1"/>
</dbReference>
<dbReference type="GO" id="GO:0141153">
    <property type="term" value="F:glycerol-3-phosphate dehydrogenase (NADP+) activity"/>
    <property type="evidence" value="ECO:0007669"/>
    <property type="project" value="RHEA"/>
</dbReference>
<feature type="binding site" evidence="14">
    <location>
        <position position="42"/>
    </location>
    <ligand>
        <name>NADPH</name>
        <dbReference type="ChEBI" id="CHEBI:57783"/>
    </ligand>
</feature>
<dbReference type="PANTHER" id="PTHR11728:SF1">
    <property type="entry name" value="GLYCEROL-3-PHOSPHATE DEHYDROGENASE [NAD(+)] 2, CHLOROPLASTIC"/>
    <property type="match status" value="1"/>
</dbReference>
<evidence type="ECO:0000256" key="9">
    <source>
        <dbReference type="ARBA" id="ARBA00023264"/>
    </source>
</evidence>
<dbReference type="NCBIfam" id="NF000942">
    <property type="entry name" value="PRK00094.1-4"/>
    <property type="match status" value="1"/>
</dbReference>
<evidence type="ECO:0000256" key="18">
    <source>
        <dbReference type="RuleBase" id="RU000437"/>
    </source>
</evidence>
<feature type="binding site" evidence="14">
    <location>
        <position position="154"/>
    </location>
    <ligand>
        <name>NADPH</name>
        <dbReference type="ChEBI" id="CHEBI:57783"/>
    </ligand>
</feature>
<dbReference type="PROSITE" id="PS00957">
    <property type="entry name" value="NAD_G3PDH"/>
    <property type="match status" value="1"/>
</dbReference>
<dbReference type="GO" id="GO:0006650">
    <property type="term" value="P:glycerophospholipid metabolic process"/>
    <property type="evidence" value="ECO:0007669"/>
    <property type="project" value="UniProtKB-UniRule"/>
</dbReference>
<evidence type="ECO:0000256" key="11">
    <source>
        <dbReference type="ARBA" id="ARBA00066687"/>
    </source>
</evidence>
<keyword evidence="5 14" id="KW-0560">Oxidoreductase</keyword>
<keyword evidence="14" id="KW-0963">Cytoplasm</keyword>
<evidence type="ECO:0000259" key="20">
    <source>
        <dbReference type="Pfam" id="PF07479"/>
    </source>
</evidence>
<evidence type="ECO:0000256" key="17">
    <source>
        <dbReference type="PIRSR" id="PIRSR000114-3"/>
    </source>
</evidence>
<evidence type="ECO:0000256" key="7">
    <source>
        <dbReference type="ARBA" id="ARBA00023098"/>
    </source>
</evidence>
<dbReference type="Pfam" id="PF07479">
    <property type="entry name" value="NAD_Gly3P_dh_C"/>
    <property type="match status" value="1"/>
</dbReference>
<dbReference type="SUPFAM" id="SSF51735">
    <property type="entry name" value="NAD(P)-binding Rossmann-fold domains"/>
    <property type="match status" value="1"/>
</dbReference>
<gene>
    <name evidence="14 21" type="primary">gpsA</name>
    <name evidence="21" type="ORF">HMPREF0555_1338</name>
</gene>
<comment type="caution">
    <text evidence="14">Lacks conserved residue(s) required for the propagation of feature annotation.</text>
</comment>
<comment type="pathway">
    <text evidence="14">Membrane lipid metabolism; glycerophospholipid metabolism.</text>
</comment>
<dbReference type="GO" id="GO:0046168">
    <property type="term" value="P:glycerol-3-phosphate catabolic process"/>
    <property type="evidence" value="ECO:0007669"/>
    <property type="project" value="InterPro"/>
</dbReference>
<feature type="binding site" evidence="17">
    <location>
        <position position="154"/>
    </location>
    <ligand>
        <name>NAD(+)</name>
        <dbReference type="ChEBI" id="CHEBI:57540"/>
    </ligand>
</feature>
<comment type="similarity">
    <text evidence="1 14 18">Belongs to the NAD-dependent glycerol-3-phosphate dehydrogenase family.</text>
</comment>
<keyword evidence="6 14" id="KW-0520">NAD</keyword>
<feature type="binding site" evidence="14">
    <location>
        <position position="268"/>
    </location>
    <ligand>
        <name>sn-glycerol 3-phosphate</name>
        <dbReference type="ChEBI" id="CHEBI:57597"/>
    </ligand>
</feature>
<feature type="binding site" evidence="14">
    <location>
        <position position="21"/>
    </location>
    <ligand>
        <name>NADPH</name>
        <dbReference type="ChEBI" id="CHEBI:57783"/>
    </ligand>
</feature>
<dbReference type="GO" id="GO:0005975">
    <property type="term" value="P:carbohydrate metabolic process"/>
    <property type="evidence" value="ECO:0007669"/>
    <property type="project" value="InterPro"/>
</dbReference>
<dbReference type="EC" id="1.1.1.94" evidence="11 14"/>
<dbReference type="InterPro" id="IPR013328">
    <property type="entry name" value="6PGD_dom2"/>
</dbReference>
<evidence type="ECO:0000256" key="10">
    <source>
        <dbReference type="ARBA" id="ARBA00052716"/>
    </source>
</evidence>
<evidence type="ECO:0000313" key="22">
    <source>
        <dbReference type="Proteomes" id="UP000004283"/>
    </source>
</evidence>
<evidence type="ECO:0000256" key="5">
    <source>
        <dbReference type="ARBA" id="ARBA00023002"/>
    </source>
</evidence>
<organism evidence="21 22">
    <name type="scientific">Leuconostoc mesenteroides subsp. cremoris ATCC 19254</name>
    <dbReference type="NCBI Taxonomy" id="586220"/>
    <lineage>
        <taxon>Bacteria</taxon>
        <taxon>Bacillati</taxon>
        <taxon>Bacillota</taxon>
        <taxon>Bacilli</taxon>
        <taxon>Lactobacillales</taxon>
        <taxon>Lactobacillaceae</taxon>
        <taxon>Leuconostoc</taxon>
    </lineage>
</organism>
<evidence type="ECO:0000256" key="4">
    <source>
        <dbReference type="ARBA" id="ARBA00022857"/>
    </source>
</evidence>
<dbReference type="GO" id="GO:0046167">
    <property type="term" value="P:glycerol-3-phosphate biosynthetic process"/>
    <property type="evidence" value="ECO:0007669"/>
    <property type="project" value="UniProtKB-UniRule"/>
</dbReference>
<comment type="function">
    <text evidence="14">Catalyzes the reduction of the glycolytic intermediate dihydroxyacetone phosphate (DHAP) to sn-glycerol 3-phosphate (G3P), the key precursor for phospholipid synthesis.</text>
</comment>
<feature type="active site" description="Proton acceptor" evidence="14 15">
    <location>
        <position position="205"/>
    </location>
</feature>
<dbReference type="PRINTS" id="PR00077">
    <property type="entry name" value="GPDHDRGNASE"/>
</dbReference>
<evidence type="ECO:0000256" key="1">
    <source>
        <dbReference type="ARBA" id="ARBA00011009"/>
    </source>
</evidence>
<keyword evidence="2 14" id="KW-0444">Lipid biosynthesis</keyword>
<feature type="binding site" evidence="14">
    <location>
        <position position="269"/>
    </location>
    <ligand>
        <name>NADPH</name>
        <dbReference type="ChEBI" id="CHEBI:57783"/>
    </ligand>
</feature>
<feature type="binding site" evidence="14">
    <location>
        <position position="119"/>
    </location>
    <ligand>
        <name>NADPH</name>
        <dbReference type="ChEBI" id="CHEBI:57783"/>
    </ligand>
</feature>
<dbReference type="PANTHER" id="PTHR11728">
    <property type="entry name" value="GLYCEROL-3-PHOSPHATE DEHYDROGENASE"/>
    <property type="match status" value="1"/>
</dbReference>
<feature type="binding site" evidence="14">
    <location>
        <position position="295"/>
    </location>
    <ligand>
        <name>NADPH</name>
        <dbReference type="ChEBI" id="CHEBI:57783"/>
    </ligand>
</feature>
<evidence type="ECO:0000256" key="16">
    <source>
        <dbReference type="PIRSR" id="PIRSR000114-2"/>
    </source>
</evidence>
<evidence type="ECO:0000256" key="13">
    <source>
        <dbReference type="ARBA" id="ARBA00080511"/>
    </source>
</evidence>
<feature type="binding site" evidence="14">
    <location>
        <position position="152"/>
    </location>
    <ligand>
        <name>sn-glycerol 3-phosphate</name>
        <dbReference type="ChEBI" id="CHEBI:57597"/>
    </ligand>
</feature>
<feature type="binding site" evidence="14">
    <location>
        <position position="258"/>
    </location>
    <ligand>
        <name>sn-glycerol 3-phosphate</name>
        <dbReference type="ChEBI" id="CHEBI:57597"/>
    </ligand>
</feature>
<accession>C2KL22</accession>
<feature type="binding site" evidence="17">
    <location>
        <begin position="18"/>
        <end position="23"/>
    </location>
    <ligand>
        <name>NAD(+)</name>
        <dbReference type="ChEBI" id="CHEBI:57540"/>
    </ligand>
</feature>
<dbReference type="UniPathway" id="UPA00940"/>
<sequence>MKKLMQGTKKMTKIAVLGGGSWGTALANVAAENNNDVRLWTRTATQADEINSQHTNQKYLPDAKLSSELMATSNMSLAVMDAEIVLTVVPTKVVREVARQLADVLNKQDHQVILAHATKGLEQVTYKRVSEMLAEEVPAKYRSTLSMISGPSHAEDVIKHDLTSVSIASENEEAAKLLQQVFANSSFRPYTNHDLLGSELAAALKNIIAIGSGALIGLGYGANAQAALLTRGLSEMRVLGQAMGAQPETFLGLAGIGDLIVTGMSPNSRNYRAGKQLGEGKSLQEIQDDMGMVIEGVSTTKAVYEFSQHHHVEMPITAGIYRILYKNEPLRDVISDLMSRPLRSED</sequence>
<keyword evidence="3 14" id="KW-0547">Nucleotide-binding</keyword>
<proteinExistence type="inferred from homology"/>
<evidence type="ECO:0000256" key="3">
    <source>
        <dbReference type="ARBA" id="ARBA00022741"/>
    </source>
</evidence>
<dbReference type="SUPFAM" id="SSF48179">
    <property type="entry name" value="6-phosphogluconate dehydrogenase C-terminal domain-like"/>
    <property type="match status" value="1"/>
</dbReference>
<evidence type="ECO:0000256" key="6">
    <source>
        <dbReference type="ARBA" id="ARBA00023027"/>
    </source>
</evidence>
<evidence type="ECO:0000256" key="2">
    <source>
        <dbReference type="ARBA" id="ARBA00022516"/>
    </source>
</evidence>
<feature type="binding site" evidence="14">
    <location>
        <position position="119"/>
    </location>
    <ligand>
        <name>sn-glycerol 3-phosphate</name>
        <dbReference type="ChEBI" id="CHEBI:57597"/>
    </ligand>
</feature>
<feature type="binding site" evidence="16">
    <location>
        <begin position="269"/>
        <end position="270"/>
    </location>
    <ligand>
        <name>substrate</name>
    </ligand>
</feature>
<dbReference type="InterPro" id="IPR006168">
    <property type="entry name" value="G3P_DH_NAD-dep"/>
</dbReference>
<dbReference type="InterPro" id="IPR036291">
    <property type="entry name" value="NAD(P)-bd_dom_sf"/>
</dbReference>
<feature type="binding site" evidence="17">
    <location>
        <position position="269"/>
    </location>
    <ligand>
        <name>NAD(+)</name>
        <dbReference type="ChEBI" id="CHEBI:57540"/>
    </ligand>
</feature>
<feature type="binding site" evidence="16">
    <location>
        <position position="119"/>
    </location>
    <ligand>
        <name>substrate</name>
    </ligand>
</feature>
<evidence type="ECO:0000259" key="19">
    <source>
        <dbReference type="Pfam" id="PF01210"/>
    </source>
</evidence>
<feature type="binding site" evidence="14">
    <location>
        <position position="293"/>
    </location>
    <ligand>
        <name>NADPH</name>
        <dbReference type="ChEBI" id="CHEBI:57783"/>
    </ligand>
</feature>
<protein>
    <recommendedName>
        <fullName evidence="12 14">Glycerol-3-phosphate dehydrogenase [NAD(P)+]</fullName>
        <ecNumber evidence="11 14">1.1.1.94</ecNumber>
    </recommendedName>
    <alternativeName>
        <fullName evidence="14">NAD(P)(+)-dependent glycerol-3-phosphate dehydrogenase</fullName>
    </alternativeName>
    <alternativeName>
        <fullName evidence="13 14">NAD(P)H-dependent dihydroxyacetone-phosphate reductase</fullName>
    </alternativeName>
</protein>
<dbReference type="FunFam" id="1.10.1040.10:FF:000001">
    <property type="entry name" value="Glycerol-3-phosphate dehydrogenase [NAD(P)+]"/>
    <property type="match status" value="1"/>
</dbReference>
<dbReference type="FunFam" id="3.40.50.720:FF:000019">
    <property type="entry name" value="Glycerol-3-phosphate dehydrogenase [NAD(P)+]"/>
    <property type="match status" value="1"/>
</dbReference>
<evidence type="ECO:0000256" key="8">
    <source>
        <dbReference type="ARBA" id="ARBA00023209"/>
    </source>
</evidence>
<feature type="binding site" evidence="14">
    <location>
        <position position="270"/>
    </location>
    <ligand>
        <name>sn-glycerol 3-phosphate</name>
        <dbReference type="ChEBI" id="CHEBI:57597"/>
    </ligand>
</feature>
<dbReference type="PIRSF" id="PIRSF000114">
    <property type="entry name" value="Glycerol-3-P_dh"/>
    <property type="match status" value="1"/>
</dbReference>
<dbReference type="NCBIfam" id="NF000941">
    <property type="entry name" value="PRK00094.1-3"/>
    <property type="match status" value="1"/>
</dbReference>
<dbReference type="Proteomes" id="UP000004283">
    <property type="component" value="Unassembled WGS sequence"/>
</dbReference>
<dbReference type="GO" id="GO:0008654">
    <property type="term" value="P:phospholipid biosynthetic process"/>
    <property type="evidence" value="ECO:0007669"/>
    <property type="project" value="UniProtKB-KW"/>
</dbReference>
<keyword evidence="7 14" id="KW-0443">Lipid metabolism</keyword>
<dbReference type="HOGENOM" id="CLU_033449_0_2_9"/>
<keyword evidence="8 14" id="KW-0594">Phospholipid biosynthesis</keyword>
<dbReference type="Gene3D" id="1.10.1040.10">
    <property type="entry name" value="N-(1-d-carboxylethyl)-l-norvaline Dehydrogenase, domain 2"/>
    <property type="match status" value="1"/>
</dbReference>
<feature type="binding site" evidence="14">
    <location>
        <position position="59"/>
    </location>
    <ligand>
        <name>NADPH</name>
        <dbReference type="ChEBI" id="CHEBI:57783"/>
    </ligand>
</feature>
<name>C2KL22_LEUMC</name>